<sequence>MKIGCYFNFQNYTDWDRYLAKKPGPPAVTDAQIYDEDIALADLVEPFGFDSYWAIDHYTSPYAMTGGALNHLTYMAGKTRTLDLGTMVTVLPWHEPVHVAHQIAMLDNLLQDRQLTLGFGRGAAIREFNAFGIPMGESRQRYNESLEVIKAALNDEWFSYDGEIFKVPETTIRPMFRNPQRILDRMRVAWASPESLPPAAHGGLGMLLTGQKTFAEYGRDVRNFNAVRAEHGWAPTQPTVVVRAACFETEEEAWDVMARHTLEGNKSSRVHYEFADIERFRTTKGYEQYAKARDHVRSEQEILDGAGRPQAWGTPDQVYERLLDIQRTTCAEEFVLSFRMTSMPAEQAERSMRLFAEKVLPRMHAYEPVYNPAVGEAVQEEAGEQELARAVSGSGVTPA</sequence>
<dbReference type="Gene3D" id="3.20.20.30">
    <property type="entry name" value="Luciferase-like domain"/>
    <property type="match status" value="1"/>
</dbReference>
<dbReference type="RefSeq" id="WP_344418118.1">
    <property type="nucleotide sequence ID" value="NZ_BAAAQK010000009.1"/>
</dbReference>
<dbReference type="InterPro" id="IPR036661">
    <property type="entry name" value="Luciferase-like_sf"/>
</dbReference>
<dbReference type="InterPro" id="IPR050766">
    <property type="entry name" value="Bact_Lucif_Oxidored"/>
</dbReference>
<dbReference type="InterPro" id="IPR011251">
    <property type="entry name" value="Luciferase-like_dom"/>
</dbReference>
<reference evidence="4 5" key="1">
    <citation type="journal article" date="2019" name="Int. J. Syst. Evol. Microbiol.">
        <title>The Global Catalogue of Microorganisms (GCM) 10K type strain sequencing project: providing services to taxonomists for standard genome sequencing and annotation.</title>
        <authorList>
            <consortium name="The Broad Institute Genomics Platform"/>
            <consortium name="The Broad Institute Genome Sequencing Center for Infectious Disease"/>
            <person name="Wu L."/>
            <person name="Ma J."/>
        </authorList>
    </citation>
    <scope>NUCLEOTIDE SEQUENCE [LARGE SCALE GENOMIC DNA]</scope>
    <source>
        <strain evidence="4 5">JCM 16009</strain>
    </source>
</reference>
<dbReference type="Proteomes" id="UP001500449">
    <property type="component" value="Unassembled WGS sequence"/>
</dbReference>
<gene>
    <name evidence="4" type="ORF">GCM10009836_36240</name>
</gene>
<dbReference type="PANTHER" id="PTHR30137">
    <property type="entry name" value="LUCIFERASE-LIKE MONOOXYGENASE"/>
    <property type="match status" value="1"/>
</dbReference>
<evidence type="ECO:0000256" key="1">
    <source>
        <dbReference type="ARBA" id="ARBA00023002"/>
    </source>
</evidence>
<protein>
    <recommendedName>
        <fullName evidence="3">Luciferase-like domain-containing protein</fullName>
    </recommendedName>
</protein>
<feature type="domain" description="Luciferase-like" evidence="3">
    <location>
        <begin position="32"/>
        <end position="328"/>
    </location>
</feature>
<name>A0ABN2N4X3_9PSEU</name>
<evidence type="ECO:0000256" key="2">
    <source>
        <dbReference type="ARBA" id="ARBA00023033"/>
    </source>
</evidence>
<keyword evidence="2" id="KW-0503">Monooxygenase</keyword>
<evidence type="ECO:0000313" key="4">
    <source>
        <dbReference type="EMBL" id="GAA1852918.1"/>
    </source>
</evidence>
<dbReference type="PANTHER" id="PTHR30137:SF8">
    <property type="entry name" value="BLR5498 PROTEIN"/>
    <property type="match status" value="1"/>
</dbReference>
<comment type="caution">
    <text evidence="4">The sequence shown here is derived from an EMBL/GenBank/DDBJ whole genome shotgun (WGS) entry which is preliminary data.</text>
</comment>
<proteinExistence type="predicted"/>
<keyword evidence="5" id="KW-1185">Reference proteome</keyword>
<dbReference type="EMBL" id="BAAAQK010000009">
    <property type="protein sequence ID" value="GAA1852918.1"/>
    <property type="molecule type" value="Genomic_DNA"/>
</dbReference>
<evidence type="ECO:0000259" key="3">
    <source>
        <dbReference type="Pfam" id="PF00296"/>
    </source>
</evidence>
<evidence type="ECO:0000313" key="5">
    <source>
        <dbReference type="Proteomes" id="UP001500449"/>
    </source>
</evidence>
<accession>A0ABN2N4X3</accession>
<dbReference type="SUPFAM" id="SSF51679">
    <property type="entry name" value="Bacterial luciferase-like"/>
    <property type="match status" value="1"/>
</dbReference>
<keyword evidence="1" id="KW-0560">Oxidoreductase</keyword>
<organism evidence="4 5">
    <name type="scientific">Pseudonocardia ailaonensis</name>
    <dbReference type="NCBI Taxonomy" id="367279"/>
    <lineage>
        <taxon>Bacteria</taxon>
        <taxon>Bacillati</taxon>
        <taxon>Actinomycetota</taxon>
        <taxon>Actinomycetes</taxon>
        <taxon>Pseudonocardiales</taxon>
        <taxon>Pseudonocardiaceae</taxon>
        <taxon>Pseudonocardia</taxon>
    </lineage>
</organism>
<dbReference type="Pfam" id="PF00296">
    <property type="entry name" value="Bac_luciferase"/>
    <property type="match status" value="1"/>
</dbReference>